<dbReference type="SMART" id="SM00707">
    <property type="entry name" value="RPEL"/>
    <property type="match status" value="1"/>
</dbReference>
<proteinExistence type="predicted"/>
<evidence type="ECO:0000256" key="6">
    <source>
        <dbReference type="ARBA" id="ARBA00023242"/>
    </source>
</evidence>
<dbReference type="OrthoDB" id="197676at2759"/>
<feature type="region of interest" description="Disordered" evidence="8">
    <location>
        <begin position="111"/>
        <end position="142"/>
    </location>
</feature>
<keyword evidence="4" id="KW-0175">Coiled coil</keyword>
<dbReference type="Pfam" id="PF02037">
    <property type="entry name" value="SAP"/>
    <property type="match status" value="1"/>
</dbReference>
<evidence type="ECO:0000256" key="2">
    <source>
        <dbReference type="ARBA" id="ARBA00022737"/>
    </source>
</evidence>
<dbReference type="PANTHER" id="PTHR22793">
    <property type="entry name" value="MYOCARDIN-RELATED TRANSCRIPTION FACTOR-RELATED"/>
    <property type="match status" value="1"/>
</dbReference>
<evidence type="ECO:0000256" key="1">
    <source>
        <dbReference type="ARBA" id="ARBA00004123"/>
    </source>
</evidence>
<evidence type="ECO:0000256" key="7">
    <source>
        <dbReference type="PROSITE-ProRule" id="PRU00401"/>
    </source>
</evidence>
<sequence>MKESLNSKLALRPGSLELVEKGVLQVDPGVDSLIRRGSIAYPRVKSSNVPSSVFDSNVFASSNLNANNCGSTVSNNHVDLPNQVIAETPEYHEDAIKKGLTQPQTKCNQLSNTLNDTPQLASHTTYSNRERNTSASGRSVTSRSIREETVVYRLGSFVFHNYQPTSSKSNTASSNYVLQVKQRAREAQQAELLHLQDTAQARRCVERELWRLNNSPASPSIISSPCPVVKTMRNNRNASEEDQFQNFESYSVDQADSCLGFHTSSTTFLGENTLDFDPSASNGLEQLKLTELRAECRERGLYRSGTKATLVRQLAPYRDEVLAKYAINSSSNASFSESQQATSALASPPLLSSVNPNLISAVSSSSSQSSFSTISSALAPLIIATPRSLNLSPSVASCSVTASKPCRTQQQSHSIIITPVASPNTVSSTTHLSFPMHAPPNGASTSNIDGTVIVFSESDIKIASVVSPATNSNPLLSTTNCNNRLLLTANTLRHSLSAPQFFDQLAAIKADGVTALPNNSTQPTQMVSTLLDGDHSLLPGLFGATAVYAISQQNGTILLGQLPTSQPVSVSLLHSTSYGPANPSTAPISTSAALSNPESTSATATASLFASTTTASIATAGRAICHLTSALSANSNKNTATPTLGLSLPPILPLGLTSGSTSASPTTKQNTLPDSSALPVVLNTQTTLANVGLSPSLSLSSPSPLVPLL</sequence>
<keyword evidence="6" id="KW-0539">Nucleus</keyword>
<evidence type="ECO:0000259" key="9">
    <source>
        <dbReference type="PROSITE" id="PS50800"/>
    </source>
</evidence>
<dbReference type="GO" id="GO:0051145">
    <property type="term" value="P:smooth muscle cell differentiation"/>
    <property type="evidence" value="ECO:0007669"/>
    <property type="project" value="TreeGrafter"/>
</dbReference>
<evidence type="ECO:0000256" key="8">
    <source>
        <dbReference type="SAM" id="MobiDB-lite"/>
    </source>
</evidence>
<keyword evidence="11" id="KW-1185">Reference proteome</keyword>
<dbReference type="Gene3D" id="1.10.720.30">
    <property type="entry name" value="SAP domain"/>
    <property type="match status" value="1"/>
</dbReference>
<evidence type="ECO:0000256" key="5">
    <source>
        <dbReference type="ARBA" id="ARBA00023163"/>
    </source>
</evidence>
<dbReference type="Proteomes" id="UP000784294">
    <property type="component" value="Unassembled WGS sequence"/>
</dbReference>
<feature type="domain" description="SAP" evidence="9">
    <location>
        <begin position="284"/>
        <end position="318"/>
    </location>
</feature>
<evidence type="ECO:0000256" key="4">
    <source>
        <dbReference type="ARBA" id="ARBA00023054"/>
    </source>
</evidence>
<dbReference type="AlphaFoldDB" id="A0A3S5BQ60"/>
<dbReference type="InterPro" id="IPR003034">
    <property type="entry name" value="SAP_dom"/>
</dbReference>
<evidence type="ECO:0000256" key="3">
    <source>
        <dbReference type="ARBA" id="ARBA00023015"/>
    </source>
</evidence>
<reference evidence="10" key="1">
    <citation type="submission" date="2018-11" db="EMBL/GenBank/DDBJ databases">
        <authorList>
            <consortium name="Pathogen Informatics"/>
        </authorList>
    </citation>
    <scope>NUCLEOTIDE SEQUENCE</scope>
</reference>
<dbReference type="GO" id="GO:0003713">
    <property type="term" value="F:transcription coactivator activity"/>
    <property type="evidence" value="ECO:0007669"/>
    <property type="project" value="TreeGrafter"/>
</dbReference>
<comment type="subcellular location">
    <subcellularLocation>
        <location evidence="1">Nucleus</location>
    </subcellularLocation>
</comment>
<feature type="repeat" description="RPEL" evidence="7">
    <location>
        <begin position="3"/>
        <end position="28"/>
    </location>
</feature>
<accession>A0A3S5BQ60</accession>
<dbReference type="PANTHER" id="PTHR22793:SF12">
    <property type="entry name" value="MYOCARDIN-RELATED TRANSCRIPTION FACTOR, ISOFORM H"/>
    <property type="match status" value="1"/>
</dbReference>
<feature type="non-terminal residue" evidence="10">
    <location>
        <position position="709"/>
    </location>
</feature>
<gene>
    <name evidence="10" type="ORF">PXEA_LOCUS6619</name>
</gene>
<evidence type="ECO:0000313" key="11">
    <source>
        <dbReference type="Proteomes" id="UP000784294"/>
    </source>
</evidence>
<dbReference type="InterPro" id="IPR043451">
    <property type="entry name" value="Myocardin-like"/>
</dbReference>
<dbReference type="PROSITE" id="PS50800">
    <property type="entry name" value="SAP"/>
    <property type="match status" value="1"/>
</dbReference>
<name>A0A3S5BQ60_9PLAT</name>
<keyword evidence="2" id="KW-0677">Repeat</keyword>
<dbReference type="InterPro" id="IPR036361">
    <property type="entry name" value="SAP_dom_sf"/>
</dbReference>
<keyword evidence="3" id="KW-0805">Transcription regulation</keyword>
<dbReference type="GO" id="GO:0005634">
    <property type="term" value="C:nucleus"/>
    <property type="evidence" value="ECO:0007669"/>
    <property type="project" value="UniProtKB-SubCell"/>
</dbReference>
<dbReference type="SUPFAM" id="SSF68906">
    <property type="entry name" value="SAP domain"/>
    <property type="match status" value="1"/>
</dbReference>
<comment type="caution">
    <text evidence="10">The sequence shown here is derived from an EMBL/GenBank/DDBJ whole genome shotgun (WGS) entry which is preliminary data.</text>
</comment>
<protein>
    <recommendedName>
        <fullName evidence="9">SAP domain-containing protein</fullName>
    </recommendedName>
</protein>
<dbReference type="EMBL" id="CAAALY010016958">
    <property type="protein sequence ID" value="VEL13179.1"/>
    <property type="molecule type" value="Genomic_DNA"/>
</dbReference>
<dbReference type="PROSITE" id="PS51073">
    <property type="entry name" value="RPEL"/>
    <property type="match status" value="1"/>
</dbReference>
<dbReference type="GO" id="GO:0045944">
    <property type="term" value="P:positive regulation of transcription by RNA polymerase II"/>
    <property type="evidence" value="ECO:0007669"/>
    <property type="project" value="TreeGrafter"/>
</dbReference>
<dbReference type="InterPro" id="IPR004018">
    <property type="entry name" value="RPEL_repeat"/>
</dbReference>
<evidence type="ECO:0000313" key="10">
    <source>
        <dbReference type="EMBL" id="VEL13179.1"/>
    </source>
</evidence>
<keyword evidence="5" id="KW-0804">Transcription</keyword>
<organism evidence="10 11">
    <name type="scientific">Protopolystoma xenopodis</name>
    <dbReference type="NCBI Taxonomy" id="117903"/>
    <lineage>
        <taxon>Eukaryota</taxon>
        <taxon>Metazoa</taxon>
        <taxon>Spiralia</taxon>
        <taxon>Lophotrochozoa</taxon>
        <taxon>Platyhelminthes</taxon>
        <taxon>Monogenea</taxon>
        <taxon>Polyopisthocotylea</taxon>
        <taxon>Polystomatidea</taxon>
        <taxon>Polystomatidae</taxon>
        <taxon>Protopolystoma</taxon>
    </lineage>
</organism>
<dbReference type="SMART" id="SM00513">
    <property type="entry name" value="SAP"/>
    <property type="match status" value="1"/>
</dbReference>